<dbReference type="Proteomes" id="UP000298663">
    <property type="component" value="Unassembled WGS sequence"/>
</dbReference>
<evidence type="ECO:0000313" key="1">
    <source>
        <dbReference type="EMBL" id="TKR72879.1"/>
    </source>
</evidence>
<name>A0A4U5MT06_STECR</name>
<dbReference type="AlphaFoldDB" id="A0A4U5MT06"/>
<gene>
    <name evidence="1" type="ORF">L596_020265</name>
</gene>
<comment type="caution">
    <text evidence="1">The sequence shown here is derived from an EMBL/GenBank/DDBJ whole genome shotgun (WGS) entry which is preliminary data.</text>
</comment>
<reference evidence="1 2" key="1">
    <citation type="journal article" date="2015" name="Genome Biol.">
        <title>Comparative genomics of Steinernema reveals deeply conserved gene regulatory networks.</title>
        <authorList>
            <person name="Dillman A.R."/>
            <person name="Macchietto M."/>
            <person name="Porter C.F."/>
            <person name="Rogers A."/>
            <person name="Williams B."/>
            <person name="Antoshechkin I."/>
            <person name="Lee M.M."/>
            <person name="Goodwin Z."/>
            <person name="Lu X."/>
            <person name="Lewis E.E."/>
            <person name="Goodrich-Blair H."/>
            <person name="Stock S.P."/>
            <person name="Adams B.J."/>
            <person name="Sternberg P.W."/>
            <person name="Mortazavi A."/>
        </authorList>
    </citation>
    <scope>NUCLEOTIDE SEQUENCE [LARGE SCALE GENOMIC DNA]</scope>
    <source>
        <strain evidence="1 2">ALL</strain>
    </source>
</reference>
<proteinExistence type="predicted"/>
<accession>A0A4U5MT06</accession>
<keyword evidence="2" id="KW-1185">Reference proteome</keyword>
<organism evidence="1 2">
    <name type="scientific">Steinernema carpocapsae</name>
    <name type="common">Entomopathogenic nematode</name>
    <dbReference type="NCBI Taxonomy" id="34508"/>
    <lineage>
        <taxon>Eukaryota</taxon>
        <taxon>Metazoa</taxon>
        <taxon>Ecdysozoa</taxon>
        <taxon>Nematoda</taxon>
        <taxon>Chromadorea</taxon>
        <taxon>Rhabditida</taxon>
        <taxon>Tylenchina</taxon>
        <taxon>Panagrolaimomorpha</taxon>
        <taxon>Strongyloidoidea</taxon>
        <taxon>Steinernematidae</taxon>
        <taxon>Steinernema</taxon>
    </lineage>
</organism>
<evidence type="ECO:0000313" key="2">
    <source>
        <dbReference type="Proteomes" id="UP000298663"/>
    </source>
</evidence>
<protein>
    <submittedName>
        <fullName evidence="1">Uncharacterized protein</fullName>
    </submittedName>
</protein>
<reference evidence="1 2" key="2">
    <citation type="journal article" date="2019" name="G3 (Bethesda)">
        <title>Hybrid Assembly of the Genome of the Entomopathogenic Nematode Steinernema carpocapsae Identifies the X-Chromosome.</title>
        <authorList>
            <person name="Serra L."/>
            <person name="Macchietto M."/>
            <person name="Macias-Munoz A."/>
            <person name="McGill C.J."/>
            <person name="Rodriguez I.M."/>
            <person name="Rodriguez B."/>
            <person name="Murad R."/>
            <person name="Mortazavi A."/>
        </authorList>
    </citation>
    <scope>NUCLEOTIDE SEQUENCE [LARGE SCALE GENOMIC DNA]</scope>
    <source>
        <strain evidence="1 2">ALL</strain>
    </source>
</reference>
<sequence>MKLLFWEHNSAVLVKRLRGPANEIKPGNVVEFKRYDEETKKLVHVMKRTHRITETGVYVLGAIPEGPMTQGLKALFLLGILRTK</sequence>
<dbReference type="EMBL" id="AZBU02000006">
    <property type="protein sequence ID" value="TKR72879.1"/>
    <property type="molecule type" value="Genomic_DNA"/>
</dbReference>